<dbReference type="OMA" id="NETPREW"/>
<keyword evidence="8" id="KW-1185">Reference proteome</keyword>
<evidence type="ECO:0000256" key="5">
    <source>
        <dbReference type="SAM" id="MobiDB-lite"/>
    </source>
</evidence>
<dbReference type="PaxDb" id="4565-Traes_5DS_C0B23B9AC.1"/>
<dbReference type="Gramene" id="TraesLAC5D03G03015720.1">
    <property type="protein sequence ID" value="TraesLAC5D03G03015720.1"/>
    <property type="gene ID" value="TraesLAC5D03G03015720"/>
</dbReference>
<evidence type="ECO:0000259" key="6">
    <source>
        <dbReference type="PROSITE" id="PS50089"/>
    </source>
</evidence>
<keyword evidence="3" id="KW-0862">Zinc</keyword>
<name>A0A3B6MLR3_WHEAT</name>
<evidence type="ECO:0000313" key="8">
    <source>
        <dbReference type="Proteomes" id="UP000019116"/>
    </source>
</evidence>
<dbReference type="Gramene" id="TraesJUL5D03G03084200.1">
    <property type="protein sequence ID" value="TraesJUL5D03G03084200.1"/>
    <property type="gene ID" value="TraesJUL5D03G03084200"/>
</dbReference>
<dbReference type="Gramene" id="TraesCS5D03G0207600.1">
    <property type="protein sequence ID" value="TraesCS5D03G0207600.1.CDS"/>
    <property type="gene ID" value="TraesCS5D03G0207600"/>
</dbReference>
<dbReference type="Gramene" id="TraesSTA5D03G03051120.1">
    <property type="protein sequence ID" value="TraesSTA5D03G03051120.1"/>
    <property type="gene ID" value="TraesSTA5D03G03051120"/>
</dbReference>
<feature type="compositionally biased region" description="Pro residues" evidence="5">
    <location>
        <begin position="15"/>
        <end position="26"/>
    </location>
</feature>
<dbReference type="Gramene" id="TraesCLE_scaffold_167609_01G000100.1">
    <property type="protein sequence ID" value="TraesCLE_scaffold_167609_01G000100.1"/>
    <property type="gene ID" value="TraesCLE_scaffold_167609_01G000100"/>
</dbReference>
<gene>
    <name evidence="7" type="primary">LOC123119628</name>
</gene>
<accession>A0A3B6MLR3</accession>
<dbReference type="Gramene" id="TraesSYM5D03G02999050.1">
    <property type="protein sequence ID" value="TraesSYM5D03G02999050.1"/>
    <property type="gene ID" value="TraesSYM5D03G02999050"/>
</dbReference>
<feature type="domain" description="RING-type" evidence="6">
    <location>
        <begin position="225"/>
        <end position="266"/>
    </location>
</feature>
<keyword evidence="2 4" id="KW-0863">Zinc-finger</keyword>
<evidence type="ECO:0000256" key="3">
    <source>
        <dbReference type="ARBA" id="ARBA00022833"/>
    </source>
</evidence>
<dbReference type="Gramene" id="TraesCS5D02G085300.1">
    <property type="protein sequence ID" value="TraesCS5D02G085300.1"/>
    <property type="gene ID" value="TraesCS5D02G085300"/>
</dbReference>
<dbReference type="InterPro" id="IPR013083">
    <property type="entry name" value="Znf_RING/FYVE/PHD"/>
</dbReference>
<dbReference type="Gramene" id="TraesARI5D03G03012590.1">
    <property type="protein sequence ID" value="TraesARI5D03G03012590.1"/>
    <property type="gene ID" value="TraesARI5D03G03012590"/>
</dbReference>
<dbReference type="SMART" id="SM00184">
    <property type="entry name" value="RING"/>
    <property type="match status" value="1"/>
</dbReference>
<keyword evidence="1" id="KW-0479">Metal-binding</keyword>
<dbReference type="Gramene" id="TraesMAC5D03G03058260.1">
    <property type="protein sequence ID" value="TraesMAC5D03G03058260.1"/>
    <property type="gene ID" value="TraesMAC5D03G03058260"/>
</dbReference>
<dbReference type="InterPro" id="IPR001841">
    <property type="entry name" value="Znf_RING"/>
</dbReference>
<protein>
    <recommendedName>
        <fullName evidence="6">RING-type domain-containing protein</fullName>
    </recommendedName>
</protein>
<dbReference type="GO" id="GO:0008270">
    <property type="term" value="F:zinc ion binding"/>
    <property type="evidence" value="ECO:0007669"/>
    <property type="project" value="UniProtKB-KW"/>
</dbReference>
<dbReference type="PANTHER" id="PTHR45931">
    <property type="entry name" value="SI:CH211-59O9.10"/>
    <property type="match status" value="1"/>
</dbReference>
<dbReference type="SMR" id="A0A3B6MLR3"/>
<feature type="region of interest" description="Disordered" evidence="5">
    <location>
        <begin position="1"/>
        <end position="71"/>
    </location>
</feature>
<sequence length="275" mass="30101">MPIASKLLYFQRRPSPAPPDPGPPEPPDQRRRPCRGASASGPRRQRSSAVSHHHHHHHKPGQELVPANQRDGGKLVGCAGNKIEHIGFTCSSSRLSRSVSDHGRLPDAVQQARERLLQRLNSVDLSGRRENTSCSETIWAGVVTHPADIGVSNLADSELGSLTSYFQSSVSITTYSEVQETFLEPFSTVDNCMPVTPCTEPVPVLQETACQDAEDGENTAPSPECSICLERCGEADGLMQLRCKHVFHSACLERWLRSHGDCPYCRGSVLLTSDE</sequence>
<reference evidence="7" key="2">
    <citation type="submission" date="2018-10" db="UniProtKB">
        <authorList>
            <consortium name="EnsemblPlants"/>
        </authorList>
    </citation>
    <scope>IDENTIFICATION</scope>
</reference>
<dbReference type="GeneID" id="123119628"/>
<dbReference type="Gramene" id="TraesLDM5D03G03064800.1">
    <property type="protein sequence ID" value="TraesLDM5D03G03064800.1"/>
    <property type="gene ID" value="TraesLDM5D03G03064800"/>
</dbReference>
<dbReference type="RefSeq" id="XP_044395422.1">
    <property type="nucleotide sequence ID" value="XM_044539487.1"/>
</dbReference>
<dbReference type="Gramene" id="TraesJAG5D03G03058650.1">
    <property type="protein sequence ID" value="TraesJAG5D03G03058650.1"/>
    <property type="gene ID" value="TraesJAG5D03G03058650"/>
</dbReference>
<dbReference type="PANTHER" id="PTHR45931:SF5">
    <property type="entry name" value="RING-TYPE DOMAIN-CONTAINING PROTEIN"/>
    <property type="match status" value="1"/>
</dbReference>
<dbReference type="InterPro" id="IPR051834">
    <property type="entry name" value="RING_finger_E3_ligase"/>
</dbReference>
<dbReference type="STRING" id="4565.A0A3B6MLR3"/>
<dbReference type="GO" id="GO:0005634">
    <property type="term" value="C:nucleus"/>
    <property type="evidence" value="ECO:0000318"/>
    <property type="project" value="GO_Central"/>
</dbReference>
<dbReference type="Gramene" id="TraesWEE_scaffold_131758_01G000100.1">
    <property type="protein sequence ID" value="TraesWEE_scaffold_131758_01G000100.1"/>
    <property type="gene ID" value="TraesWEE_scaffold_131758_01G000100"/>
</dbReference>
<feature type="compositionally biased region" description="Basic residues" evidence="5">
    <location>
        <begin position="43"/>
        <end position="59"/>
    </location>
</feature>
<evidence type="ECO:0000256" key="2">
    <source>
        <dbReference type="ARBA" id="ARBA00022771"/>
    </source>
</evidence>
<reference evidence="7" key="1">
    <citation type="submission" date="2018-08" db="EMBL/GenBank/DDBJ databases">
        <authorList>
            <person name="Rossello M."/>
        </authorList>
    </citation>
    <scope>NUCLEOTIDE SEQUENCE [LARGE SCALE GENOMIC DNA]</scope>
    <source>
        <strain evidence="7">cv. Chinese Spring</strain>
    </source>
</reference>
<evidence type="ECO:0000256" key="4">
    <source>
        <dbReference type="PROSITE-ProRule" id="PRU00175"/>
    </source>
</evidence>
<proteinExistence type="predicted"/>
<dbReference type="Gramene" id="TraesPARA_EIv1.0_1782290.1">
    <property type="protein sequence ID" value="TraesPARA_EIv1.0_1782290.1.CDS"/>
    <property type="gene ID" value="TraesPARA_EIv1.0_1782290"/>
</dbReference>
<dbReference type="Gramene" id="TraesRN5D0100219900.1">
    <property type="protein sequence ID" value="TraesRN5D0100219900.1"/>
    <property type="gene ID" value="TraesRN5D0100219900"/>
</dbReference>
<dbReference type="Gene3D" id="3.30.40.10">
    <property type="entry name" value="Zinc/RING finger domain, C3HC4 (zinc finger)"/>
    <property type="match status" value="1"/>
</dbReference>
<dbReference type="PROSITE" id="PS50089">
    <property type="entry name" value="ZF_RING_2"/>
    <property type="match status" value="1"/>
</dbReference>
<organism evidence="7">
    <name type="scientific">Triticum aestivum</name>
    <name type="common">Wheat</name>
    <dbReference type="NCBI Taxonomy" id="4565"/>
    <lineage>
        <taxon>Eukaryota</taxon>
        <taxon>Viridiplantae</taxon>
        <taxon>Streptophyta</taxon>
        <taxon>Embryophyta</taxon>
        <taxon>Tracheophyta</taxon>
        <taxon>Spermatophyta</taxon>
        <taxon>Magnoliopsida</taxon>
        <taxon>Liliopsida</taxon>
        <taxon>Poales</taxon>
        <taxon>Poaceae</taxon>
        <taxon>BOP clade</taxon>
        <taxon>Pooideae</taxon>
        <taxon>Triticodae</taxon>
        <taxon>Triticeae</taxon>
        <taxon>Triticinae</taxon>
        <taxon>Triticum</taxon>
    </lineage>
</organism>
<dbReference type="OrthoDB" id="8062037at2759"/>
<dbReference type="Pfam" id="PF13639">
    <property type="entry name" value="zf-RING_2"/>
    <property type="match status" value="1"/>
</dbReference>
<dbReference type="SUPFAM" id="SSF57850">
    <property type="entry name" value="RING/U-box"/>
    <property type="match status" value="1"/>
</dbReference>
<dbReference type="EnsemblPlants" id="TraesCS5D02G085300.1">
    <property type="protein sequence ID" value="TraesCS5D02G085300.1"/>
    <property type="gene ID" value="TraesCS5D02G085300"/>
</dbReference>
<dbReference type="Proteomes" id="UP000019116">
    <property type="component" value="Chromosome 5D"/>
</dbReference>
<evidence type="ECO:0000313" key="7">
    <source>
        <dbReference type="EnsemblPlants" id="TraesCS5D02G085300.1"/>
    </source>
</evidence>
<evidence type="ECO:0000256" key="1">
    <source>
        <dbReference type="ARBA" id="ARBA00022723"/>
    </source>
</evidence>
<dbReference type="GO" id="GO:0061630">
    <property type="term" value="F:ubiquitin protein ligase activity"/>
    <property type="evidence" value="ECO:0000318"/>
    <property type="project" value="GO_Central"/>
</dbReference>
<dbReference type="Gramene" id="TraesNOR5D03G03088760.1">
    <property type="protein sequence ID" value="TraesNOR5D03G03088760.1"/>
    <property type="gene ID" value="TraesNOR5D03G03088760"/>
</dbReference>
<dbReference type="GO" id="GO:0006511">
    <property type="term" value="P:ubiquitin-dependent protein catabolic process"/>
    <property type="evidence" value="ECO:0000318"/>
    <property type="project" value="GO_Central"/>
</dbReference>
<dbReference type="Gramene" id="TraesROB_scaffold_059585_01G000100.1">
    <property type="protein sequence ID" value="TraesROB_scaffold_059585_01G000100.1"/>
    <property type="gene ID" value="TraesROB_scaffold_059585_01G000100"/>
</dbReference>
<dbReference type="Gramene" id="TraesCAD_scaffold_140870_01G000100.1">
    <property type="protein sequence ID" value="TraesCAD_scaffold_140870_01G000100.1"/>
    <property type="gene ID" value="TraesCAD_scaffold_140870_01G000100"/>
</dbReference>
<dbReference type="AlphaFoldDB" id="A0A3B6MLR3"/>